<name>A0ABU0CXR7_9BACI</name>
<dbReference type="Gene3D" id="2.60.120.10">
    <property type="entry name" value="Jelly Rolls"/>
    <property type="match status" value="1"/>
</dbReference>
<dbReference type="EMBL" id="JAUSUQ010000023">
    <property type="protein sequence ID" value="MDQ0340907.1"/>
    <property type="molecule type" value="Genomic_DNA"/>
</dbReference>
<protein>
    <submittedName>
        <fullName evidence="1">Oxalate decarboxylase/phosphoglucose isomerase-like protein (Cupin superfamily)</fullName>
    </submittedName>
</protein>
<organism evidence="1 2">
    <name type="scientific">Caldalkalibacillus uzonensis</name>
    <dbReference type="NCBI Taxonomy" id="353224"/>
    <lineage>
        <taxon>Bacteria</taxon>
        <taxon>Bacillati</taxon>
        <taxon>Bacillota</taxon>
        <taxon>Bacilli</taxon>
        <taxon>Bacillales</taxon>
        <taxon>Bacillaceae</taxon>
        <taxon>Caldalkalibacillus</taxon>
    </lineage>
</organism>
<gene>
    <name evidence="1" type="ORF">J2S00_003747</name>
</gene>
<keyword evidence="2" id="KW-1185">Reference proteome</keyword>
<evidence type="ECO:0000313" key="2">
    <source>
        <dbReference type="Proteomes" id="UP001232445"/>
    </source>
</evidence>
<sequence length="43" mass="4972">MSLNQWMALTPRDLVEDSLHVGSELMNALRKEKWPVVKYVNTA</sequence>
<evidence type="ECO:0000313" key="1">
    <source>
        <dbReference type="EMBL" id="MDQ0340907.1"/>
    </source>
</evidence>
<accession>A0ABU0CXR7</accession>
<comment type="caution">
    <text evidence="1">The sequence shown here is derived from an EMBL/GenBank/DDBJ whole genome shotgun (WGS) entry which is preliminary data.</text>
</comment>
<dbReference type="Proteomes" id="UP001232445">
    <property type="component" value="Unassembled WGS sequence"/>
</dbReference>
<proteinExistence type="predicted"/>
<dbReference type="InterPro" id="IPR014710">
    <property type="entry name" value="RmlC-like_jellyroll"/>
</dbReference>
<reference evidence="1 2" key="1">
    <citation type="submission" date="2023-07" db="EMBL/GenBank/DDBJ databases">
        <title>Genomic Encyclopedia of Type Strains, Phase IV (KMG-IV): sequencing the most valuable type-strain genomes for metagenomic binning, comparative biology and taxonomic classification.</title>
        <authorList>
            <person name="Goeker M."/>
        </authorList>
    </citation>
    <scope>NUCLEOTIDE SEQUENCE [LARGE SCALE GENOMIC DNA]</scope>
    <source>
        <strain evidence="1 2">DSM 17740</strain>
    </source>
</reference>